<evidence type="ECO:0000256" key="8">
    <source>
        <dbReference type="ARBA" id="ARBA00023224"/>
    </source>
</evidence>
<feature type="transmembrane region" description="Helical" evidence="12">
    <location>
        <begin position="123"/>
        <end position="142"/>
    </location>
</feature>
<evidence type="ECO:0000256" key="5">
    <source>
        <dbReference type="ARBA" id="ARBA00022989"/>
    </source>
</evidence>
<gene>
    <name evidence="13" type="primary">Or100</name>
    <name evidence="13" type="ORF">DALL_DALL000131</name>
</gene>
<feature type="transmembrane region" description="Helical" evidence="12">
    <location>
        <begin position="65"/>
        <end position="85"/>
    </location>
</feature>
<comment type="subcellular location">
    <subcellularLocation>
        <location evidence="12">Cell membrane</location>
        <topology evidence="12">Multi-pass membrane protein</topology>
    </subcellularLocation>
    <subcellularLocation>
        <location evidence="1">Membrane</location>
        <topology evidence="1">Multi-pass membrane protein</topology>
    </subcellularLocation>
</comment>
<comment type="subunit">
    <text evidence="11">Interacts with Orco. Complexes exist early in the endomembrane system in olfactory sensory neurons (OSNs), coupling these complexes to the conserved ciliary trafficking pathway.</text>
</comment>
<dbReference type="PANTHER" id="PTHR21137:SF37">
    <property type="entry name" value="ODORANT RECEPTOR 46A, ISOFORM B-RELATED"/>
    <property type="match status" value="1"/>
</dbReference>
<evidence type="ECO:0000256" key="12">
    <source>
        <dbReference type="RuleBase" id="RU351113"/>
    </source>
</evidence>
<keyword evidence="3 12" id="KW-0812">Transmembrane</keyword>
<sequence length="396" mass="45633">MLPYSFSVLGFWGVWLPPDWSSGWKSRLYYFYTAGMIILVYTNTLSQVIDLLVTYKSLKHFINNAFILLSTIGAGVKAAHCLYIRRRILGIEEKLNTYPCKPQDEEEKAILQHFSRIIKILNIYYIGLYVCTITALTTVSFFRDVPRHQLYYHAWLPFNYSSPGRFWAAYMHQVIAHGFDACMHAAYDTIAPGIMIQACAQFAILDHRFQLLPKLVDRVRDKSALDFPQDEASQRRRVMRFEAKKLAECVQHHLKIFQLTKENNKIFGIMIFLQYSLSSVVICLSVLRLSQVNAFQPALISVILYLICMVSQVFMPCYSGHQITLQSSKVSDAIFSMDWPDLGVATKRSLILIMQRSQKPLQFTTGYIITLSIESFNSLMKLSYSVFNVLHRSPSF</sequence>
<comment type="caution">
    <text evidence="12">Lacks conserved residue(s) required for the propagation of feature annotation.</text>
</comment>
<evidence type="ECO:0000256" key="4">
    <source>
        <dbReference type="ARBA" id="ARBA00022725"/>
    </source>
</evidence>
<feature type="transmembrane region" description="Helical" evidence="12">
    <location>
        <begin position="266"/>
        <end position="287"/>
    </location>
</feature>
<dbReference type="GO" id="GO:0007165">
    <property type="term" value="P:signal transduction"/>
    <property type="evidence" value="ECO:0007669"/>
    <property type="project" value="UniProtKB-KW"/>
</dbReference>
<dbReference type="GO" id="GO:0005549">
    <property type="term" value="F:odorant binding"/>
    <property type="evidence" value="ECO:0007669"/>
    <property type="project" value="InterPro"/>
</dbReference>
<dbReference type="AlphaFoldDB" id="A0A4E0RQA3"/>
<keyword evidence="2 12" id="KW-0716">Sensory transduction</keyword>
<protein>
    <recommendedName>
        <fullName evidence="12">Odorant receptor</fullName>
    </recommendedName>
</protein>
<keyword evidence="8 12" id="KW-0807">Transducer</keyword>
<dbReference type="EMBL" id="ML158590">
    <property type="protein sequence ID" value="THK32954.1"/>
    <property type="molecule type" value="Genomic_DNA"/>
</dbReference>
<evidence type="ECO:0000256" key="2">
    <source>
        <dbReference type="ARBA" id="ARBA00022606"/>
    </source>
</evidence>
<accession>A0A4E0RQA3</accession>
<evidence type="ECO:0000256" key="7">
    <source>
        <dbReference type="ARBA" id="ARBA00023170"/>
    </source>
</evidence>
<organism evidence="13 14">
    <name type="scientific">Diachasma alloeum</name>
    <dbReference type="NCBI Taxonomy" id="454923"/>
    <lineage>
        <taxon>Eukaryota</taxon>
        <taxon>Metazoa</taxon>
        <taxon>Ecdysozoa</taxon>
        <taxon>Arthropoda</taxon>
        <taxon>Hexapoda</taxon>
        <taxon>Insecta</taxon>
        <taxon>Pterygota</taxon>
        <taxon>Neoptera</taxon>
        <taxon>Endopterygota</taxon>
        <taxon>Hymenoptera</taxon>
        <taxon>Apocrita</taxon>
        <taxon>Ichneumonoidea</taxon>
        <taxon>Braconidae</taxon>
        <taxon>Opiinae</taxon>
        <taxon>Diachasma</taxon>
    </lineage>
</organism>
<proteinExistence type="inferred from homology"/>
<reference evidence="13" key="1">
    <citation type="submission" date="2019-02" db="EMBL/GenBank/DDBJ databases">
        <title>Genome of the parasitoid wasp Diachasma alloeum, an emerging model for ecological speciation and transitions to asexual reproduction.</title>
        <authorList>
            <person name="Robertson H.M."/>
            <person name="Walden K.K."/>
            <person name="Tvedte E.S."/>
            <person name="Hood G.R."/>
            <person name="Feder J.L."/>
            <person name="Forbes A.A."/>
            <person name="Logsdon J.M."/>
            <person name="Mcelroy K.E."/>
        </authorList>
    </citation>
    <scope>NUCLEOTIDE SEQUENCE [LARGE SCALE GENOMIC DNA]</scope>
    <source>
        <strain evidence="13">Michigan</strain>
    </source>
</reference>
<keyword evidence="14" id="KW-1185">Reference proteome</keyword>
<comment type="function">
    <text evidence="9">Odorant receptor which mediates acceptance or avoidance behavior, depending on its substrates. The odorant receptor repertoire encodes a large collection of odor stimuli that vary widely in identity, intensity, and duration. May form a complex with Orco to form odorant-sensing units, providing sensitive and prolonged odorant signaling and calcium permeability.</text>
</comment>
<evidence type="ECO:0000256" key="9">
    <source>
        <dbReference type="ARBA" id="ARBA00037764"/>
    </source>
</evidence>
<dbReference type="Pfam" id="PF02949">
    <property type="entry name" value="7tm_6"/>
    <property type="match status" value="1"/>
</dbReference>
<dbReference type="GO" id="GO:0005886">
    <property type="term" value="C:plasma membrane"/>
    <property type="evidence" value="ECO:0007669"/>
    <property type="project" value="UniProtKB-SubCell"/>
</dbReference>
<name>A0A4E0RQA3_9HYME</name>
<dbReference type="InterPro" id="IPR004117">
    <property type="entry name" value="7tm6_olfct_rcpt"/>
</dbReference>
<dbReference type="PANTHER" id="PTHR21137">
    <property type="entry name" value="ODORANT RECEPTOR"/>
    <property type="match status" value="1"/>
</dbReference>
<keyword evidence="7 12" id="KW-0675">Receptor</keyword>
<keyword evidence="5 12" id="KW-1133">Transmembrane helix</keyword>
<dbReference type="Proteomes" id="UP000297026">
    <property type="component" value="Unassembled WGS sequence"/>
</dbReference>
<evidence type="ECO:0000256" key="3">
    <source>
        <dbReference type="ARBA" id="ARBA00022692"/>
    </source>
</evidence>
<evidence type="ECO:0000256" key="10">
    <source>
        <dbReference type="ARBA" id="ARBA00037946"/>
    </source>
</evidence>
<evidence type="ECO:0000256" key="6">
    <source>
        <dbReference type="ARBA" id="ARBA00023136"/>
    </source>
</evidence>
<dbReference type="OrthoDB" id="6597368at2759"/>
<keyword evidence="6 12" id="KW-0472">Membrane</keyword>
<comment type="similarity">
    <text evidence="10">Belongs to the insect chemoreceptor superfamily. Heteromeric odorant receptor channel (TC 1.A.69) family. Or2a subfamily.</text>
</comment>
<feature type="transmembrane region" description="Helical" evidence="12">
    <location>
        <begin position="299"/>
        <end position="319"/>
    </location>
</feature>
<dbReference type="GO" id="GO:0004984">
    <property type="term" value="F:olfactory receptor activity"/>
    <property type="evidence" value="ECO:0007669"/>
    <property type="project" value="InterPro"/>
</dbReference>
<keyword evidence="4 12" id="KW-0552">Olfaction</keyword>
<evidence type="ECO:0000313" key="14">
    <source>
        <dbReference type="Proteomes" id="UP000297026"/>
    </source>
</evidence>
<evidence type="ECO:0000256" key="11">
    <source>
        <dbReference type="ARBA" id="ARBA00038679"/>
    </source>
</evidence>
<evidence type="ECO:0000256" key="1">
    <source>
        <dbReference type="ARBA" id="ARBA00004141"/>
    </source>
</evidence>
<evidence type="ECO:0000313" key="13">
    <source>
        <dbReference type="EMBL" id="THK32954.1"/>
    </source>
</evidence>
<feature type="transmembrane region" description="Helical" evidence="12">
    <location>
        <begin position="29"/>
        <end position="53"/>
    </location>
</feature>